<dbReference type="InterPro" id="IPR029063">
    <property type="entry name" value="SAM-dependent_MTases_sf"/>
</dbReference>
<keyword evidence="4 7" id="KW-0808">Transferase</keyword>
<dbReference type="EC" id="2.1.1.-" evidence="6"/>
<proteinExistence type="inferred from homology"/>
<dbReference type="PANTHER" id="PTHR43619:SF2">
    <property type="entry name" value="S-ADENOSYL-L-METHIONINE-DEPENDENT METHYLTRANSFERASES SUPERFAMILY PROTEIN"/>
    <property type="match status" value="1"/>
</dbReference>
<keyword evidence="8" id="KW-1185">Reference proteome</keyword>
<dbReference type="NCBIfam" id="TIGR00027">
    <property type="entry name" value="mthyl_TIGR00027"/>
    <property type="match status" value="1"/>
</dbReference>
<evidence type="ECO:0000313" key="7">
    <source>
        <dbReference type="EMBL" id="SMD18090.1"/>
    </source>
</evidence>
<dbReference type="OrthoDB" id="9806164at2"/>
<dbReference type="STRING" id="40571.SAMN05660733_05300"/>
<sequence length="285" mass="31354">MDTAVAGTAIGPMVIAAADQYDAHPVVRDDLAARILPPSGRLVAAAARWCPVRSALIAATEKKIPGLWAGMLCRKRYMDDRLAATDAGAVVVLGAGFDTRGCRLRHKRVFEVDLPANIESKHDRLRAIFGEVPPNLSLVPIDFESQHLDELLAEHGYHAEVRTLFIWEAVTQYLTEEAVRATFGFLAQAPAGSELVFTFVRKDFLDGTALFGGEAAYREFVVKRHVWKFGLLPEEVAGFLAPYGWAEVEQLGPSEFTERYVAPSGRSLSVSEIERTVRCVKVADQ</sequence>
<dbReference type="GO" id="GO:0008168">
    <property type="term" value="F:methyltransferase activity"/>
    <property type="evidence" value="ECO:0007669"/>
    <property type="project" value="UniProtKB-UniRule"/>
</dbReference>
<dbReference type="InterPro" id="IPR007213">
    <property type="entry name" value="Ppm1/Ppm2/Tcmp"/>
</dbReference>
<organism evidence="7 8">
    <name type="scientific">Lentzea albidocapillata</name>
    <dbReference type="NCBI Taxonomy" id="40571"/>
    <lineage>
        <taxon>Bacteria</taxon>
        <taxon>Bacillati</taxon>
        <taxon>Actinomycetota</taxon>
        <taxon>Actinomycetes</taxon>
        <taxon>Pseudonocardiales</taxon>
        <taxon>Pseudonocardiaceae</taxon>
        <taxon>Lentzea</taxon>
    </lineage>
</organism>
<dbReference type="RefSeq" id="WP_030481114.1">
    <property type="nucleotide sequence ID" value="NZ_FWYC01000012.1"/>
</dbReference>
<keyword evidence="5 6" id="KW-0949">S-adenosyl-L-methionine</keyword>
<reference evidence="8" key="1">
    <citation type="submission" date="2017-04" db="EMBL/GenBank/DDBJ databases">
        <authorList>
            <person name="Varghese N."/>
            <person name="Submissions S."/>
        </authorList>
    </citation>
    <scope>NUCLEOTIDE SEQUENCE [LARGE SCALE GENOMIC DNA]</scope>
    <source>
        <strain evidence="8">DSM 44073</strain>
    </source>
</reference>
<evidence type="ECO:0000256" key="4">
    <source>
        <dbReference type="ARBA" id="ARBA00022679"/>
    </source>
</evidence>
<dbReference type="SUPFAM" id="SSF53335">
    <property type="entry name" value="S-adenosyl-L-methionine-dependent methyltransferases"/>
    <property type="match status" value="1"/>
</dbReference>
<dbReference type="AlphaFoldDB" id="A0A1W2F818"/>
<dbReference type="Pfam" id="PF04072">
    <property type="entry name" value="LCM"/>
    <property type="match status" value="1"/>
</dbReference>
<name>A0A1W2F818_9PSEU</name>
<dbReference type="eggNOG" id="COG3315">
    <property type="taxonomic scope" value="Bacteria"/>
</dbReference>
<evidence type="ECO:0000256" key="6">
    <source>
        <dbReference type="RuleBase" id="RU362030"/>
    </source>
</evidence>
<comment type="similarity">
    <text evidence="2 6">Belongs to the UPF0677 family.</text>
</comment>
<keyword evidence="3 6" id="KW-0489">Methyltransferase</keyword>
<accession>A0A1W2F818</accession>
<dbReference type="PANTHER" id="PTHR43619">
    <property type="entry name" value="S-ADENOSYL-L-METHIONINE-DEPENDENT METHYLTRANSFERASE YKTD-RELATED"/>
    <property type="match status" value="1"/>
</dbReference>
<gene>
    <name evidence="7" type="ORF">SAMN05660733_05300</name>
</gene>
<dbReference type="Proteomes" id="UP000192840">
    <property type="component" value="Unassembled WGS sequence"/>
</dbReference>
<evidence type="ECO:0000256" key="3">
    <source>
        <dbReference type="ARBA" id="ARBA00022603"/>
    </source>
</evidence>
<dbReference type="Gene3D" id="3.40.50.150">
    <property type="entry name" value="Vaccinia Virus protein VP39"/>
    <property type="match status" value="1"/>
</dbReference>
<evidence type="ECO:0000313" key="8">
    <source>
        <dbReference type="Proteomes" id="UP000192840"/>
    </source>
</evidence>
<evidence type="ECO:0000256" key="1">
    <source>
        <dbReference type="ARBA" id="ARBA00003907"/>
    </source>
</evidence>
<evidence type="ECO:0000256" key="2">
    <source>
        <dbReference type="ARBA" id="ARBA00008138"/>
    </source>
</evidence>
<dbReference type="InterPro" id="IPR011610">
    <property type="entry name" value="SAM_mthyl_Trfase_ML2640-like"/>
</dbReference>
<dbReference type="EMBL" id="FWYC01000012">
    <property type="protein sequence ID" value="SMD18090.1"/>
    <property type="molecule type" value="Genomic_DNA"/>
</dbReference>
<protein>
    <recommendedName>
        <fullName evidence="6">S-adenosyl-L-methionine-dependent methyltransferase</fullName>
        <ecNumber evidence="6">2.1.1.-</ecNumber>
    </recommendedName>
</protein>
<dbReference type="GO" id="GO:0032259">
    <property type="term" value="P:methylation"/>
    <property type="evidence" value="ECO:0007669"/>
    <property type="project" value="UniProtKB-KW"/>
</dbReference>
<comment type="function">
    <text evidence="1 6">Exhibits S-adenosyl-L-methionine-dependent methyltransferase activity.</text>
</comment>
<evidence type="ECO:0000256" key="5">
    <source>
        <dbReference type="ARBA" id="ARBA00022691"/>
    </source>
</evidence>